<dbReference type="RefSeq" id="WP_272089684.1">
    <property type="nucleotide sequence ID" value="NZ_JAQNDL010000003.1"/>
</dbReference>
<accession>A0ABT5E6Y0</accession>
<protein>
    <submittedName>
        <fullName evidence="1">NAD(P)H-binding protein</fullName>
    </submittedName>
</protein>
<proteinExistence type="predicted"/>
<dbReference type="PANTHER" id="PTHR14097:SF7">
    <property type="entry name" value="OXIDOREDUCTASE HTATIP2"/>
    <property type="match status" value="1"/>
</dbReference>
<evidence type="ECO:0000313" key="1">
    <source>
        <dbReference type="EMBL" id="MDC0721183.1"/>
    </source>
</evidence>
<sequence length="249" mass="25945">MTRKRTAIVLGGSGSVGAALLRELFHDEGFDAVITLSRRSLPEAVALARTTGRTLVEKLVPEMKPAALAAATLDAASAVEGELEGFSVLGVGAGTGKLTLEQHRAVDVALNEAFARALRDSGKVQHLAFMSAAGADATAKTSGSGAAGMARYNRVKGESEAAVSASGPALVSVFRPAMIIGSQHTPWLLEKALPLFSFVTPAKYRSIRVEQIAQAMVAAAKHHPATSATYHYPEMMALIASGQRQPPAT</sequence>
<reference evidence="1 2" key="1">
    <citation type="submission" date="2022-11" db="EMBL/GenBank/DDBJ databases">
        <title>Minimal conservation of predation-associated metabolite biosynthetic gene clusters underscores biosynthetic potential of Myxococcota including descriptions for ten novel species: Archangium lansinium sp. nov., Myxococcus landrumus sp. nov., Nannocystis bai.</title>
        <authorList>
            <person name="Ahearne A."/>
            <person name="Stevens C."/>
            <person name="Dowd S."/>
        </authorList>
    </citation>
    <scope>NUCLEOTIDE SEQUENCE [LARGE SCALE GENOMIC DNA]</scope>
    <source>
        <strain evidence="1 2">BB15-2</strain>
    </source>
</reference>
<evidence type="ECO:0000313" key="2">
    <source>
        <dbReference type="Proteomes" id="UP001221686"/>
    </source>
</evidence>
<name>A0ABT5E6Y0_9BACT</name>
<gene>
    <name evidence="1" type="ORF">POL25_30030</name>
</gene>
<dbReference type="PANTHER" id="PTHR14097">
    <property type="entry name" value="OXIDOREDUCTASE HTATIP2"/>
    <property type="match status" value="1"/>
</dbReference>
<dbReference type="Proteomes" id="UP001221686">
    <property type="component" value="Unassembled WGS sequence"/>
</dbReference>
<dbReference type="InterPro" id="IPR036291">
    <property type="entry name" value="NAD(P)-bd_dom_sf"/>
</dbReference>
<dbReference type="Gene3D" id="3.40.50.720">
    <property type="entry name" value="NAD(P)-binding Rossmann-like Domain"/>
    <property type="match status" value="1"/>
</dbReference>
<dbReference type="SUPFAM" id="SSF51735">
    <property type="entry name" value="NAD(P)-binding Rossmann-fold domains"/>
    <property type="match status" value="1"/>
</dbReference>
<comment type="caution">
    <text evidence="1">The sequence shown here is derived from an EMBL/GenBank/DDBJ whole genome shotgun (WGS) entry which is preliminary data.</text>
</comment>
<keyword evidence="2" id="KW-1185">Reference proteome</keyword>
<organism evidence="1 2">
    <name type="scientific">Nannocystis bainbridge</name>
    <dbReference type="NCBI Taxonomy" id="2995303"/>
    <lineage>
        <taxon>Bacteria</taxon>
        <taxon>Pseudomonadati</taxon>
        <taxon>Myxococcota</taxon>
        <taxon>Polyangia</taxon>
        <taxon>Nannocystales</taxon>
        <taxon>Nannocystaceae</taxon>
        <taxon>Nannocystis</taxon>
    </lineage>
</organism>
<dbReference type="EMBL" id="JAQNDL010000003">
    <property type="protein sequence ID" value="MDC0721183.1"/>
    <property type="molecule type" value="Genomic_DNA"/>
</dbReference>